<organism evidence="2 3">
    <name type="scientific">Novipirellula herctigrandis</name>
    <dbReference type="NCBI Taxonomy" id="2527986"/>
    <lineage>
        <taxon>Bacteria</taxon>
        <taxon>Pseudomonadati</taxon>
        <taxon>Planctomycetota</taxon>
        <taxon>Planctomycetia</taxon>
        <taxon>Pirellulales</taxon>
        <taxon>Pirellulaceae</taxon>
        <taxon>Novipirellula</taxon>
    </lineage>
</organism>
<keyword evidence="3" id="KW-1185">Reference proteome</keyword>
<proteinExistence type="predicted"/>
<dbReference type="Pfam" id="PF00535">
    <property type="entry name" value="Glycos_transf_2"/>
    <property type="match status" value="1"/>
</dbReference>
<evidence type="ECO:0000259" key="1">
    <source>
        <dbReference type="Pfam" id="PF00535"/>
    </source>
</evidence>
<gene>
    <name evidence="2" type="primary">arnC_1</name>
    <name evidence="2" type="ORF">CA13_43900</name>
</gene>
<dbReference type="InterPro" id="IPR029044">
    <property type="entry name" value="Nucleotide-diphossugar_trans"/>
</dbReference>
<dbReference type="RefSeq" id="WP_146399742.1">
    <property type="nucleotide sequence ID" value="NZ_SJPJ01000001.1"/>
</dbReference>
<name>A0A5C5Z782_9BACT</name>
<reference evidence="2 3" key="1">
    <citation type="submission" date="2019-02" db="EMBL/GenBank/DDBJ databases">
        <title>Deep-cultivation of Planctomycetes and their phenomic and genomic characterization uncovers novel biology.</title>
        <authorList>
            <person name="Wiegand S."/>
            <person name="Jogler M."/>
            <person name="Boedeker C."/>
            <person name="Pinto D."/>
            <person name="Vollmers J."/>
            <person name="Rivas-Marin E."/>
            <person name="Kohn T."/>
            <person name="Peeters S.H."/>
            <person name="Heuer A."/>
            <person name="Rast P."/>
            <person name="Oberbeckmann S."/>
            <person name="Bunk B."/>
            <person name="Jeske O."/>
            <person name="Meyerdierks A."/>
            <person name="Storesund J.E."/>
            <person name="Kallscheuer N."/>
            <person name="Luecker S."/>
            <person name="Lage O.M."/>
            <person name="Pohl T."/>
            <person name="Merkel B.J."/>
            <person name="Hornburger P."/>
            <person name="Mueller R.-W."/>
            <person name="Bruemmer F."/>
            <person name="Labrenz M."/>
            <person name="Spormann A.M."/>
            <person name="Op Den Camp H."/>
            <person name="Overmann J."/>
            <person name="Amann R."/>
            <person name="Jetten M.S.M."/>
            <person name="Mascher T."/>
            <person name="Medema M.H."/>
            <person name="Devos D.P."/>
            <person name="Kaster A.-K."/>
            <person name="Ovreas L."/>
            <person name="Rohde M."/>
            <person name="Galperin M.Y."/>
            <person name="Jogler C."/>
        </authorList>
    </citation>
    <scope>NUCLEOTIDE SEQUENCE [LARGE SCALE GENOMIC DNA]</scope>
    <source>
        <strain evidence="2 3">CA13</strain>
    </source>
</reference>
<evidence type="ECO:0000313" key="3">
    <source>
        <dbReference type="Proteomes" id="UP000315010"/>
    </source>
</evidence>
<dbReference type="PANTHER" id="PTHR10859">
    <property type="entry name" value="GLYCOSYL TRANSFERASE"/>
    <property type="match status" value="1"/>
</dbReference>
<dbReference type="AlphaFoldDB" id="A0A5C5Z782"/>
<protein>
    <submittedName>
        <fullName evidence="2">Undecaprenyl-phosphate 4-deoxy-4-formamido-L-arabinose transferase</fullName>
        <ecNumber evidence="2">2.4.2.53</ecNumber>
    </submittedName>
</protein>
<keyword evidence="2" id="KW-0808">Transferase</keyword>
<dbReference type="Gene3D" id="3.90.550.10">
    <property type="entry name" value="Spore Coat Polysaccharide Biosynthesis Protein SpsA, Chain A"/>
    <property type="match status" value="1"/>
</dbReference>
<dbReference type="GO" id="GO:0006487">
    <property type="term" value="P:protein N-linked glycosylation"/>
    <property type="evidence" value="ECO:0007669"/>
    <property type="project" value="TreeGrafter"/>
</dbReference>
<dbReference type="PANTHER" id="PTHR10859:SF91">
    <property type="entry name" value="DOLICHYL-PHOSPHATE BETA-GLUCOSYLTRANSFERASE"/>
    <property type="match status" value="1"/>
</dbReference>
<accession>A0A5C5Z782</accession>
<feature type="domain" description="Glycosyltransferase 2-like" evidence="1">
    <location>
        <begin position="13"/>
        <end position="182"/>
    </location>
</feature>
<dbReference type="EC" id="2.4.2.53" evidence="2"/>
<sequence length="295" mass="33421">MANYRPLKDDVVIVVPCYNEAKRLERAPFIEFLTQAKQNCFLFVDDGSSDATVEVLQEIQAAVDPRRVDIVSLQTNSGKAEAIRTGILTALSADFRRRHNVQMIGYFDADLATPFVELQALLDTMRRYQDVQLVLGSRLSLSGHRINRNGKRRIAGRVFSTLASASLGLGVSDTQCGAKVFRYGPWLDDIFAAPFSDRWLFDVEVLARMKNRFKDETNQVVFEQPLGQWNEVGDSRLKTSDFLWAPLRLMNLVIQYRLRSQRTPNEDSSTFSEAIILPFPSADERIEPAKVRKAA</sequence>
<dbReference type="SUPFAM" id="SSF53448">
    <property type="entry name" value="Nucleotide-diphospho-sugar transferases"/>
    <property type="match status" value="1"/>
</dbReference>
<evidence type="ECO:0000313" key="2">
    <source>
        <dbReference type="EMBL" id="TWT82927.1"/>
    </source>
</evidence>
<dbReference type="GO" id="GO:0099621">
    <property type="term" value="F:undecaprenyl-phosphate 4-deoxy-4-formamido-L-arabinose transferase activity"/>
    <property type="evidence" value="ECO:0007669"/>
    <property type="project" value="UniProtKB-EC"/>
</dbReference>
<dbReference type="OrthoDB" id="9784574at2"/>
<comment type="caution">
    <text evidence="2">The sequence shown here is derived from an EMBL/GenBank/DDBJ whole genome shotgun (WGS) entry which is preliminary data.</text>
</comment>
<dbReference type="EMBL" id="SJPJ01000001">
    <property type="protein sequence ID" value="TWT82927.1"/>
    <property type="molecule type" value="Genomic_DNA"/>
</dbReference>
<dbReference type="InterPro" id="IPR001173">
    <property type="entry name" value="Glyco_trans_2-like"/>
</dbReference>
<dbReference type="Proteomes" id="UP000315010">
    <property type="component" value="Unassembled WGS sequence"/>
</dbReference>
<keyword evidence="2" id="KW-0328">Glycosyltransferase</keyword>